<dbReference type="OrthoDB" id="2418081at2759"/>
<dbReference type="RefSeq" id="XP_017998116.1">
    <property type="nucleotide sequence ID" value="XM_018139083.1"/>
</dbReference>
<feature type="domain" description="Phospholipase/carboxylesterase/thioesterase" evidence="2">
    <location>
        <begin position="189"/>
        <end position="255"/>
    </location>
</feature>
<dbReference type="GO" id="GO:0052689">
    <property type="term" value="F:carboxylic ester hydrolase activity"/>
    <property type="evidence" value="ECO:0007669"/>
    <property type="project" value="TreeGrafter"/>
</dbReference>
<dbReference type="Proteomes" id="UP000038010">
    <property type="component" value="Unassembled WGS sequence"/>
</dbReference>
<dbReference type="PANTHER" id="PTHR10655:SF63">
    <property type="entry name" value="PHOSPHOLIPASE_CARBOXYLESTERASE_THIOESTERASE DOMAIN-CONTAINING PROTEIN"/>
    <property type="match status" value="1"/>
</dbReference>
<comment type="similarity">
    <text evidence="1">Belongs to the AB hydrolase superfamily. AB hydrolase 2 family.</text>
</comment>
<evidence type="ECO:0000256" key="1">
    <source>
        <dbReference type="ARBA" id="ARBA00006499"/>
    </source>
</evidence>
<dbReference type="GO" id="GO:0005737">
    <property type="term" value="C:cytoplasm"/>
    <property type="evidence" value="ECO:0007669"/>
    <property type="project" value="TreeGrafter"/>
</dbReference>
<name>A0A0N1H688_9EURO</name>
<proteinExistence type="inferred from homology"/>
<dbReference type="InterPro" id="IPR050565">
    <property type="entry name" value="LYPA1-2/EST-like"/>
</dbReference>
<accession>A0A0N1H688</accession>
<dbReference type="Gene3D" id="3.40.50.1820">
    <property type="entry name" value="alpha/beta hydrolase"/>
    <property type="match status" value="1"/>
</dbReference>
<organism evidence="3 4">
    <name type="scientific">Cyphellophora attinorum</name>
    <dbReference type="NCBI Taxonomy" id="1664694"/>
    <lineage>
        <taxon>Eukaryota</taxon>
        <taxon>Fungi</taxon>
        <taxon>Dikarya</taxon>
        <taxon>Ascomycota</taxon>
        <taxon>Pezizomycotina</taxon>
        <taxon>Eurotiomycetes</taxon>
        <taxon>Chaetothyriomycetidae</taxon>
        <taxon>Chaetothyriales</taxon>
        <taxon>Cyphellophoraceae</taxon>
        <taxon>Cyphellophora</taxon>
    </lineage>
</organism>
<dbReference type="SUPFAM" id="SSF53474">
    <property type="entry name" value="alpha/beta-Hydrolases"/>
    <property type="match status" value="1"/>
</dbReference>
<reference evidence="3 4" key="1">
    <citation type="submission" date="2015-06" db="EMBL/GenBank/DDBJ databases">
        <title>Draft genome of the ant-associated black yeast Phialophora attae CBS 131958.</title>
        <authorList>
            <person name="Moreno L.F."/>
            <person name="Stielow B.J."/>
            <person name="de Hoog S."/>
            <person name="Vicente V.A."/>
            <person name="Weiss V.A."/>
            <person name="de Vries M."/>
            <person name="Cruz L.M."/>
            <person name="Souza E.M."/>
        </authorList>
    </citation>
    <scope>NUCLEOTIDE SEQUENCE [LARGE SCALE GENOMIC DNA]</scope>
    <source>
        <strain evidence="3 4">CBS 131958</strain>
    </source>
</reference>
<dbReference type="AlphaFoldDB" id="A0A0N1H688"/>
<dbReference type="InterPro" id="IPR003140">
    <property type="entry name" value="PLipase/COase/thioEstase"/>
</dbReference>
<dbReference type="GeneID" id="28730953"/>
<dbReference type="STRING" id="1664694.A0A0N1H688"/>
<evidence type="ECO:0000313" key="3">
    <source>
        <dbReference type="EMBL" id="KPI38153.1"/>
    </source>
</evidence>
<dbReference type="EMBL" id="LFJN01000020">
    <property type="protein sequence ID" value="KPI38153.1"/>
    <property type="molecule type" value="Genomic_DNA"/>
</dbReference>
<dbReference type="VEuPathDB" id="FungiDB:AB675_1031"/>
<keyword evidence="4" id="KW-1185">Reference proteome</keyword>
<sequence length="265" mass="29744">MARERYLYANMSAVIHKETSEHTHTVIFLHGKDSNSQDFADEFLESEASEPAGGSRTLPDLFPGIRWVFPQAPILHSEHFNMWRWFDICVTALLDVIKAEEVLVPRRHIYLGGISQGFATALATFFANGQGMAGLIGLCSWMPFADQVEDLKAPHAEGRKASDVSDEQLFSAVQAMYFGQRSQGESSSPLLRSTPIFLGHAKDDNIVPIKNARRMRDVLVNSLSMNVEMEEYKDGGHWVNEPQGVDDIVEFLKQTMRIVGCLREV</sequence>
<gene>
    <name evidence="3" type="ORF">AB675_1031</name>
</gene>
<protein>
    <recommendedName>
        <fullName evidence="2">Phospholipase/carboxylesterase/thioesterase domain-containing protein</fullName>
    </recommendedName>
</protein>
<dbReference type="PANTHER" id="PTHR10655">
    <property type="entry name" value="LYSOPHOSPHOLIPASE-RELATED"/>
    <property type="match status" value="1"/>
</dbReference>
<dbReference type="Pfam" id="PF02230">
    <property type="entry name" value="Abhydrolase_2"/>
    <property type="match status" value="1"/>
</dbReference>
<evidence type="ECO:0000313" key="4">
    <source>
        <dbReference type="Proteomes" id="UP000038010"/>
    </source>
</evidence>
<comment type="caution">
    <text evidence="3">The sequence shown here is derived from an EMBL/GenBank/DDBJ whole genome shotgun (WGS) entry which is preliminary data.</text>
</comment>
<evidence type="ECO:0000259" key="2">
    <source>
        <dbReference type="Pfam" id="PF02230"/>
    </source>
</evidence>
<dbReference type="InterPro" id="IPR029058">
    <property type="entry name" value="AB_hydrolase_fold"/>
</dbReference>
<dbReference type="GO" id="GO:0008474">
    <property type="term" value="F:palmitoyl-(protein) hydrolase activity"/>
    <property type="evidence" value="ECO:0007669"/>
    <property type="project" value="TreeGrafter"/>
</dbReference>